<comment type="caution">
    <text evidence="1">The sequence shown here is derived from an EMBL/GenBank/DDBJ whole genome shotgun (WGS) entry which is preliminary data.</text>
</comment>
<dbReference type="Proteomes" id="UP001281761">
    <property type="component" value="Unassembled WGS sequence"/>
</dbReference>
<organism evidence="1 2">
    <name type="scientific">Blattamonas nauphoetae</name>
    <dbReference type="NCBI Taxonomy" id="2049346"/>
    <lineage>
        <taxon>Eukaryota</taxon>
        <taxon>Metamonada</taxon>
        <taxon>Preaxostyla</taxon>
        <taxon>Oxymonadida</taxon>
        <taxon>Blattamonas</taxon>
    </lineage>
</organism>
<proteinExistence type="predicted"/>
<gene>
    <name evidence="1" type="ORF">BLNAU_9879</name>
</gene>
<reference evidence="1 2" key="1">
    <citation type="journal article" date="2022" name="bioRxiv">
        <title>Genomics of Preaxostyla Flagellates Illuminates Evolutionary Transitions and the Path Towards Mitochondrial Loss.</title>
        <authorList>
            <person name="Novak L.V.F."/>
            <person name="Treitli S.C."/>
            <person name="Pyrih J."/>
            <person name="Halakuc P."/>
            <person name="Pipaliya S.V."/>
            <person name="Vacek V."/>
            <person name="Brzon O."/>
            <person name="Soukal P."/>
            <person name="Eme L."/>
            <person name="Dacks J.B."/>
            <person name="Karnkowska A."/>
            <person name="Elias M."/>
            <person name="Hampl V."/>
        </authorList>
    </citation>
    <scope>NUCLEOTIDE SEQUENCE [LARGE SCALE GENOMIC DNA]</scope>
    <source>
        <strain evidence="1">NAU3</strain>
        <tissue evidence="1">Gut</tissue>
    </source>
</reference>
<sequence>MVAATLSFLNTTLSFSSAEIRSHLVNSDLISNVLATIKPDTLPISGNEKIIDELIGIIAGVVHLALTDYREGLDITSAFDKFYRREMIFQKIVIPSSPFVTFLISNRNILNGDLSKSLMSLLGTLLEFSPFHHPTLDAAVFYCHIVNRTLSEQFLASLNGTL</sequence>
<dbReference type="EMBL" id="JARBJD010000070">
    <property type="protein sequence ID" value="KAK2955150.1"/>
    <property type="molecule type" value="Genomic_DNA"/>
</dbReference>
<keyword evidence="2" id="KW-1185">Reference proteome</keyword>
<name>A0ABQ9XUJ1_9EUKA</name>
<protein>
    <submittedName>
        <fullName evidence="1">Uncharacterized protein</fullName>
    </submittedName>
</protein>
<accession>A0ABQ9XUJ1</accession>
<evidence type="ECO:0000313" key="2">
    <source>
        <dbReference type="Proteomes" id="UP001281761"/>
    </source>
</evidence>
<evidence type="ECO:0000313" key="1">
    <source>
        <dbReference type="EMBL" id="KAK2955150.1"/>
    </source>
</evidence>